<dbReference type="InterPro" id="IPR036583">
    <property type="entry name" value="23S_rRNA_IVS_sf"/>
</dbReference>
<dbReference type="STRING" id="1798650.A2945_04080"/>
<evidence type="ECO:0000313" key="1">
    <source>
        <dbReference type="EMBL" id="OGY98994.1"/>
    </source>
</evidence>
<gene>
    <name evidence="1" type="ORF">A2945_04080</name>
</gene>
<dbReference type="AlphaFoldDB" id="A0A1G2CC84"/>
<dbReference type="Gene3D" id="1.20.1440.60">
    <property type="entry name" value="23S rRNA-intervening sequence"/>
    <property type="match status" value="1"/>
</dbReference>
<accession>A0A1G2CC84</accession>
<name>A0A1G2CC84_9BACT</name>
<dbReference type="NCBIfam" id="TIGR02436">
    <property type="entry name" value="four helix bundle protein"/>
    <property type="match status" value="1"/>
</dbReference>
<dbReference type="PANTHER" id="PTHR38471">
    <property type="entry name" value="FOUR HELIX BUNDLE PROTEIN"/>
    <property type="match status" value="1"/>
</dbReference>
<organism evidence="1 2">
    <name type="scientific">Candidatus Liptonbacteria bacterium RIFCSPLOWO2_01_FULL_52_25</name>
    <dbReference type="NCBI Taxonomy" id="1798650"/>
    <lineage>
        <taxon>Bacteria</taxon>
        <taxon>Candidatus Liptoniibacteriota</taxon>
    </lineage>
</organism>
<comment type="caution">
    <text evidence="1">The sequence shown here is derived from an EMBL/GenBank/DDBJ whole genome shotgun (WGS) entry which is preliminary data.</text>
</comment>
<evidence type="ECO:0000313" key="2">
    <source>
        <dbReference type="Proteomes" id="UP000178880"/>
    </source>
</evidence>
<dbReference type="Proteomes" id="UP000178880">
    <property type="component" value="Unassembled WGS sequence"/>
</dbReference>
<sequence length="119" mass="13926">MKEETFHEKLQRKIDEYVHAVYFATKSFPKEELYGLTSQLRRSALSVALNYIEGYARGKNLVHKNFLEIAYGSLKESKYLLRFAFVEKYMRESDYEGMAQLAEDIGGMLWGTIKNLKLK</sequence>
<dbReference type="SUPFAM" id="SSF158446">
    <property type="entry name" value="IVS-encoded protein-like"/>
    <property type="match status" value="1"/>
</dbReference>
<dbReference type="EMBL" id="MHLA01000025">
    <property type="protein sequence ID" value="OGY98994.1"/>
    <property type="molecule type" value="Genomic_DNA"/>
</dbReference>
<dbReference type="CDD" id="cd16377">
    <property type="entry name" value="23S_rRNA_IVP_like"/>
    <property type="match status" value="1"/>
</dbReference>
<protein>
    <recommendedName>
        <fullName evidence="3">Four helix bundle protein</fullName>
    </recommendedName>
</protein>
<reference evidence="1 2" key="1">
    <citation type="journal article" date="2016" name="Nat. Commun.">
        <title>Thousands of microbial genomes shed light on interconnected biogeochemical processes in an aquifer system.</title>
        <authorList>
            <person name="Anantharaman K."/>
            <person name="Brown C.T."/>
            <person name="Hug L.A."/>
            <person name="Sharon I."/>
            <person name="Castelle C.J."/>
            <person name="Probst A.J."/>
            <person name="Thomas B.C."/>
            <person name="Singh A."/>
            <person name="Wilkins M.J."/>
            <person name="Karaoz U."/>
            <person name="Brodie E.L."/>
            <person name="Williams K.H."/>
            <person name="Hubbard S.S."/>
            <person name="Banfield J.F."/>
        </authorList>
    </citation>
    <scope>NUCLEOTIDE SEQUENCE [LARGE SCALE GENOMIC DNA]</scope>
</reference>
<dbReference type="Pfam" id="PF05635">
    <property type="entry name" value="23S_rRNA_IVP"/>
    <property type="match status" value="1"/>
</dbReference>
<dbReference type="PANTHER" id="PTHR38471:SF2">
    <property type="entry name" value="FOUR HELIX BUNDLE PROTEIN"/>
    <property type="match status" value="1"/>
</dbReference>
<evidence type="ECO:0008006" key="3">
    <source>
        <dbReference type="Google" id="ProtNLM"/>
    </source>
</evidence>
<dbReference type="InterPro" id="IPR012657">
    <property type="entry name" value="23S_rRNA-intervening_sequence"/>
</dbReference>
<proteinExistence type="predicted"/>